<accession>A0A6A6P3I0</accession>
<feature type="transmembrane region" description="Helical" evidence="1">
    <location>
        <begin position="40"/>
        <end position="57"/>
    </location>
</feature>
<dbReference type="Proteomes" id="UP000799766">
    <property type="component" value="Unassembled WGS sequence"/>
</dbReference>
<keyword evidence="1" id="KW-0472">Membrane</keyword>
<sequence>MGFVWGWWKEMLVVGGCLIETVLMLSFLLFFFITPLSSCFALFSPFPYLSIYVFVLGRARVRRSHRWRLPAAVLNVGSWLAFVPAARRG</sequence>
<keyword evidence="3" id="KW-1185">Reference proteome</keyword>
<gene>
    <name evidence="2" type="ORF">BDY21DRAFT_342137</name>
</gene>
<reference evidence="2" key="1">
    <citation type="journal article" date="2020" name="Stud. Mycol.">
        <title>101 Dothideomycetes genomes: a test case for predicting lifestyles and emergence of pathogens.</title>
        <authorList>
            <person name="Haridas S."/>
            <person name="Albert R."/>
            <person name="Binder M."/>
            <person name="Bloem J."/>
            <person name="Labutti K."/>
            <person name="Salamov A."/>
            <person name="Andreopoulos B."/>
            <person name="Baker S."/>
            <person name="Barry K."/>
            <person name="Bills G."/>
            <person name="Bluhm B."/>
            <person name="Cannon C."/>
            <person name="Castanera R."/>
            <person name="Culley D."/>
            <person name="Daum C."/>
            <person name="Ezra D."/>
            <person name="Gonzalez J."/>
            <person name="Henrissat B."/>
            <person name="Kuo A."/>
            <person name="Liang C."/>
            <person name="Lipzen A."/>
            <person name="Lutzoni F."/>
            <person name="Magnuson J."/>
            <person name="Mondo S."/>
            <person name="Nolan M."/>
            <person name="Ohm R."/>
            <person name="Pangilinan J."/>
            <person name="Park H.-J."/>
            <person name="Ramirez L."/>
            <person name="Alfaro M."/>
            <person name="Sun H."/>
            <person name="Tritt A."/>
            <person name="Yoshinaga Y."/>
            <person name="Zwiers L.-H."/>
            <person name="Turgeon B."/>
            <person name="Goodwin S."/>
            <person name="Spatafora J."/>
            <person name="Crous P."/>
            <person name="Grigoriev I."/>
        </authorList>
    </citation>
    <scope>NUCLEOTIDE SEQUENCE</scope>
    <source>
        <strain evidence="2">ATCC 16933</strain>
    </source>
</reference>
<feature type="transmembrane region" description="Helical" evidence="1">
    <location>
        <begin position="12"/>
        <end position="34"/>
    </location>
</feature>
<keyword evidence="1" id="KW-1133">Transmembrane helix</keyword>
<dbReference type="EMBL" id="MU001678">
    <property type="protein sequence ID" value="KAF2458312.1"/>
    <property type="molecule type" value="Genomic_DNA"/>
</dbReference>
<name>A0A6A6P3I0_9PEZI</name>
<dbReference type="AlphaFoldDB" id="A0A6A6P3I0"/>
<evidence type="ECO:0000313" key="2">
    <source>
        <dbReference type="EMBL" id="KAF2458312.1"/>
    </source>
</evidence>
<keyword evidence="1" id="KW-0812">Transmembrane</keyword>
<evidence type="ECO:0000256" key="1">
    <source>
        <dbReference type="SAM" id="Phobius"/>
    </source>
</evidence>
<organism evidence="2 3">
    <name type="scientific">Lineolata rhizophorae</name>
    <dbReference type="NCBI Taxonomy" id="578093"/>
    <lineage>
        <taxon>Eukaryota</taxon>
        <taxon>Fungi</taxon>
        <taxon>Dikarya</taxon>
        <taxon>Ascomycota</taxon>
        <taxon>Pezizomycotina</taxon>
        <taxon>Dothideomycetes</taxon>
        <taxon>Dothideomycetes incertae sedis</taxon>
        <taxon>Lineolatales</taxon>
        <taxon>Lineolataceae</taxon>
        <taxon>Lineolata</taxon>
    </lineage>
</organism>
<evidence type="ECO:0000313" key="3">
    <source>
        <dbReference type="Proteomes" id="UP000799766"/>
    </source>
</evidence>
<proteinExistence type="predicted"/>
<protein>
    <submittedName>
        <fullName evidence="2">Uncharacterized protein</fullName>
    </submittedName>
</protein>